<dbReference type="Proteomes" id="UP001177670">
    <property type="component" value="Unassembled WGS sequence"/>
</dbReference>
<dbReference type="EMBL" id="JAHYIQ010000010">
    <property type="protein sequence ID" value="KAK1128576.1"/>
    <property type="molecule type" value="Genomic_DNA"/>
</dbReference>
<comment type="caution">
    <text evidence="1">The sequence shown here is derived from an EMBL/GenBank/DDBJ whole genome shotgun (WGS) entry which is preliminary data.</text>
</comment>
<protein>
    <submittedName>
        <fullName evidence="1">Uncharacterized protein</fullName>
    </submittedName>
</protein>
<evidence type="ECO:0000313" key="2">
    <source>
        <dbReference type="Proteomes" id="UP001177670"/>
    </source>
</evidence>
<dbReference type="AlphaFoldDB" id="A0AA40G054"/>
<sequence>FDVPYETTLQIFNIFDPRQFHRKTKVVREDTGECRVGKGSEVQITRNVIICLGRVLALFPLLKDTIRFGVVRASSGPRPAIPVIYYPEERIRFCTGQKARSLDTEPIK</sequence>
<feature type="non-terminal residue" evidence="1">
    <location>
        <position position="1"/>
    </location>
</feature>
<reference evidence="1" key="1">
    <citation type="submission" date="2021-10" db="EMBL/GenBank/DDBJ databases">
        <title>Melipona bicolor Genome sequencing and assembly.</title>
        <authorList>
            <person name="Araujo N.S."/>
            <person name="Arias M.C."/>
        </authorList>
    </citation>
    <scope>NUCLEOTIDE SEQUENCE</scope>
    <source>
        <strain evidence="1">USP_2M_L1-L4_2017</strain>
        <tissue evidence="1">Whole body</tissue>
    </source>
</reference>
<organism evidence="1 2">
    <name type="scientific">Melipona bicolor</name>
    <dbReference type="NCBI Taxonomy" id="60889"/>
    <lineage>
        <taxon>Eukaryota</taxon>
        <taxon>Metazoa</taxon>
        <taxon>Ecdysozoa</taxon>
        <taxon>Arthropoda</taxon>
        <taxon>Hexapoda</taxon>
        <taxon>Insecta</taxon>
        <taxon>Pterygota</taxon>
        <taxon>Neoptera</taxon>
        <taxon>Endopterygota</taxon>
        <taxon>Hymenoptera</taxon>
        <taxon>Apocrita</taxon>
        <taxon>Aculeata</taxon>
        <taxon>Apoidea</taxon>
        <taxon>Anthophila</taxon>
        <taxon>Apidae</taxon>
        <taxon>Melipona</taxon>
    </lineage>
</organism>
<name>A0AA40G054_9HYME</name>
<evidence type="ECO:0000313" key="1">
    <source>
        <dbReference type="EMBL" id="KAK1128576.1"/>
    </source>
</evidence>
<keyword evidence="2" id="KW-1185">Reference proteome</keyword>
<accession>A0AA40G054</accession>
<proteinExistence type="predicted"/>
<gene>
    <name evidence="1" type="ORF">K0M31_003034</name>
</gene>